<dbReference type="InterPro" id="IPR033939">
    <property type="entry name" value="BCAT_family"/>
</dbReference>
<dbReference type="FunFam" id="3.20.10.10:FF:000004">
    <property type="entry name" value="Branched-chain-amino-acid aminotransferase"/>
    <property type="match status" value="1"/>
</dbReference>
<protein>
    <recommendedName>
        <fullName evidence="3">branched-chain-amino-acid transaminase</fullName>
        <ecNumber evidence="3">2.6.1.42</ecNumber>
    </recommendedName>
</protein>
<dbReference type="PIRSF" id="PIRSF006468">
    <property type="entry name" value="BCAT1"/>
    <property type="match status" value="1"/>
</dbReference>
<dbReference type="FunCoup" id="T1FZH5">
    <property type="interactions" value="694"/>
</dbReference>
<feature type="modified residue" description="N6-(pyridoxal phosphate)lysine" evidence="9">
    <location>
        <position position="196"/>
    </location>
</feature>
<sequence>QFADLEIELCKETCQKPDPDKLIFGHTFSDHMLEVKWDIDKGWSAPKICPFHDLTIHPASKVLHYASQLFEGSKAYRGYDNKVRLFRPDLNMERMKRTAERSALPTFDTNELVKCIKKLVEVDKDWVPASLKSSLYIRPTLIGTEPSLGVNKSNEALLYVITGPVGPYFPTGFKPVSLLADPQYVRAWEGGCGAFKMGANYAPTVMIQRDAVARGCQQVLWLHGSDHQITEVGTMNFLMYWVNKNGEEELVTPDLESGLILPGVTRQCILDLAREWNTVKVVERKLCMEELLEAIEEKRIKELFGAGTACVVCPIESILYKDQKIFVPTDTSDKALSIKFYNALHDIQYGKVEHPWTTLISET</sequence>
<comment type="similarity">
    <text evidence="2">Belongs to the class-IV pyridoxal-phosphate-dependent aminotransferase family.</text>
</comment>
<keyword evidence="7" id="KW-0663">Pyridoxal phosphate</keyword>
<dbReference type="PANTHER" id="PTHR11825">
    <property type="entry name" value="SUBGROUP IIII AMINOTRANSFERASE"/>
    <property type="match status" value="1"/>
</dbReference>
<dbReference type="InterPro" id="IPR036038">
    <property type="entry name" value="Aminotransferase-like"/>
</dbReference>
<dbReference type="Proteomes" id="UP000015101">
    <property type="component" value="Unassembled WGS sequence"/>
</dbReference>
<dbReference type="Pfam" id="PF01063">
    <property type="entry name" value="Aminotran_4"/>
    <property type="match status" value="1"/>
</dbReference>
<comment type="cofactor">
    <cofactor evidence="1">
        <name>pyridoxal 5'-phosphate</name>
        <dbReference type="ChEBI" id="CHEBI:597326"/>
    </cofactor>
</comment>
<name>T1FZH5_HELRO</name>
<gene>
    <name evidence="11" type="primary">20214223</name>
    <name evidence="10" type="ORF">HELRODRAFT_68641</name>
</gene>
<evidence type="ECO:0000256" key="7">
    <source>
        <dbReference type="ARBA" id="ARBA00022898"/>
    </source>
</evidence>
<dbReference type="CTD" id="20214223"/>
<dbReference type="EnsemblMetazoa" id="HelroT68641">
    <property type="protein sequence ID" value="HelroP68641"/>
    <property type="gene ID" value="HelroG68641"/>
</dbReference>
<evidence type="ECO:0000256" key="6">
    <source>
        <dbReference type="ARBA" id="ARBA00022679"/>
    </source>
</evidence>
<dbReference type="AlphaFoldDB" id="T1FZH5"/>
<reference evidence="12" key="1">
    <citation type="submission" date="2012-12" db="EMBL/GenBank/DDBJ databases">
        <authorList>
            <person name="Hellsten U."/>
            <person name="Grimwood J."/>
            <person name="Chapman J.A."/>
            <person name="Shapiro H."/>
            <person name="Aerts A."/>
            <person name="Otillar R.P."/>
            <person name="Terry A.Y."/>
            <person name="Boore J.L."/>
            <person name="Simakov O."/>
            <person name="Marletaz F."/>
            <person name="Cho S.-J."/>
            <person name="Edsinger-Gonzales E."/>
            <person name="Havlak P."/>
            <person name="Kuo D.-H."/>
            <person name="Larsson T."/>
            <person name="Lv J."/>
            <person name="Arendt D."/>
            <person name="Savage R."/>
            <person name="Osoegawa K."/>
            <person name="de Jong P."/>
            <person name="Lindberg D.R."/>
            <person name="Seaver E.C."/>
            <person name="Weisblat D.A."/>
            <person name="Putnam N.H."/>
            <person name="Grigoriev I.V."/>
            <person name="Rokhsar D.S."/>
        </authorList>
    </citation>
    <scope>NUCLEOTIDE SEQUENCE</scope>
</reference>
<reference evidence="11" key="3">
    <citation type="submission" date="2015-06" db="UniProtKB">
        <authorList>
            <consortium name="EnsemblMetazoa"/>
        </authorList>
    </citation>
    <scope>IDENTIFICATION</scope>
</reference>
<evidence type="ECO:0000256" key="5">
    <source>
        <dbReference type="ARBA" id="ARBA00022605"/>
    </source>
</evidence>
<dbReference type="STRING" id="6412.T1FZH5"/>
<dbReference type="SUPFAM" id="SSF56752">
    <property type="entry name" value="D-aminoacid aminotransferase-like PLP-dependent enzymes"/>
    <property type="match status" value="1"/>
</dbReference>
<dbReference type="OMA" id="TDFRFIA"/>
<evidence type="ECO:0000256" key="9">
    <source>
        <dbReference type="PIRSR" id="PIRSR006468-1"/>
    </source>
</evidence>
<dbReference type="EMBL" id="AMQM01001501">
    <property type="status" value="NOT_ANNOTATED_CDS"/>
    <property type="molecule type" value="Genomic_DNA"/>
</dbReference>
<reference evidence="10 12" key="2">
    <citation type="journal article" date="2013" name="Nature">
        <title>Insights into bilaterian evolution from three spiralian genomes.</title>
        <authorList>
            <person name="Simakov O."/>
            <person name="Marletaz F."/>
            <person name="Cho S.J."/>
            <person name="Edsinger-Gonzales E."/>
            <person name="Havlak P."/>
            <person name="Hellsten U."/>
            <person name="Kuo D.H."/>
            <person name="Larsson T."/>
            <person name="Lv J."/>
            <person name="Arendt D."/>
            <person name="Savage R."/>
            <person name="Osoegawa K."/>
            <person name="de Jong P."/>
            <person name="Grimwood J."/>
            <person name="Chapman J.A."/>
            <person name="Shapiro H."/>
            <person name="Aerts A."/>
            <person name="Otillar R.P."/>
            <person name="Terry A.Y."/>
            <person name="Boore J.L."/>
            <person name="Grigoriev I.V."/>
            <person name="Lindberg D.R."/>
            <person name="Seaver E.C."/>
            <person name="Weisblat D.A."/>
            <person name="Putnam N.H."/>
            <person name="Rokhsar D.S."/>
        </authorList>
    </citation>
    <scope>NUCLEOTIDE SEQUENCE</scope>
</reference>
<dbReference type="FunFam" id="3.30.470.10:FF:000002">
    <property type="entry name" value="Branched-chain-amino-acid aminotransferase"/>
    <property type="match status" value="1"/>
</dbReference>
<dbReference type="GO" id="GO:0008652">
    <property type="term" value="P:amino acid biosynthetic process"/>
    <property type="evidence" value="ECO:0007669"/>
    <property type="project" value="UniProtKB-KW"/>
</dbReference>
<dbReference type="GO" id="GO:0004084">
    <property type="term" value="F:branched-chain-amino-acid transaminase activity"/>
    <property type="evidence" value="ECO:0000318"/>
    <property type="project" value="GO_Central"/>
</dbReference>
<dbReference type="InterPro" id="IPR001544">
    <property type="entry name" value="Aminotrans_IV"/>
</dbReference>
<dbReference type="KEGG" id="hro:HELRODRAFT_68641"/>
<evidence type="ECO:0000313" key="11">
    <source>
        <dbReference type="EnsemblMetazoa" id="HelroP68641"/>
    </source>
</evidence>
<dbReference type="InterPro" id="IPR005786">
    <property type="entry name" value="B_amino_transII"/>
</dbReference>
<dbReference type="InterPro" id="IPR043132">
    <property type="entry name" value="BCAT-like_C"/>
</dbReference>
<evidence type="ECO:0000256" key="4">
    <source>
        <dbReference type="ARBA" id="ARBA00022576"/>
    </source>
</evidence>
<dbReference type="CDD" id="cd01557">
    <property type="entry name" value="BCAT_beta_family"/>
    <property type="match status" value="1"/>
</dbReference>
<dbReference type="NCBIfam" id="NF009897">
    <property type="entry name" value="PRK13357.1"/>
    <property type="match status" value="1"/>
</dbReference>
<keyword evidence="6" id="KW-0808">Transferase</keyword>
<dbReference type="GO" id="GO:0009082">
    <property type="term" value="P:branched-chain amino acid biosynthetic process"/>
    <property type="evidence" value="ECO:0007669"/>
    <property type="project" value="UniProtKB-KW"/>
</dbReference>
<keyword evidence="8" id="KW-0100">Branched-chain amino acid biosynthesis</keyword>
<evidence type="ECO:0000256" key="2">
    <source>
        <dbReference type="ARBA" id="ARBA00009320"/>
    </source>
</evidence>
<keyword evidence="12" id="KW-1185">Reference proteome</keyword>
<accession>T1FZH5</accession>
<keyword evidence="5" id="KW-0028">Amino-acid biosynthesis</keyword>
<dbReference type="EC" id="2.6.1.42" evidence="3"/>
<dbReference type="PANTHER" id="PTHR11825:SF44">
    <property type="entry name" value="BRANCHED-CHAIN-AMINO-ACID AMINOTRANSFERASE"/>
    <property type="match status" value="1"/>
</dbReference>
<dbReference type="EMBL" id="KB097571">
    <property type="protein sequence ID" value="ESN94161.1"/>
    <property type="molecule type" value="Genomic_DNA"/>
</dbReference>
<dbReference type="eggNOG" id="KOG0975">
    <property type="taxonomic scope" value="Eukaryota"/>
</dbReference>
<evidence type="ECO:0000256" key="1">
    <source>
        <dbReference type="ARBA" id="ARBA00001933"/>
    </source>
</evidence>
<dbReference type="GeneID" id="20214223"/>
<evidence type="ECO:0000256" key="3">
    <source>
        <dbReference type="ARBA" id="ARBA00013053"/>
    </source>
</evidence>
<dbReference type="RefSeq" id="XP_009027184.1">
    <property type="nucleotide sequence ID" value="XM_009028936.1"/>
</dbReference>
<dbReference type="InterPro" id="IPR043131">
    <property type="entry name" value="BCAT-like_N"/>
</dbReference>
<evidence type="ECO:0000313" key="10">
    <source>
        <dbReference type="EMBL" id="ESN94161.1"/>
    </source>
</evidence>
<dbReference type="InParanoid" id="T1FZH5"/>
<keyword evidence="4" id="KW-0032">Aminotransferase</keyword>
<dbReference type="NCBIfam" id="TIGR01123">
    <property type="entry name" value="ilvE_II"/>
    <property type="match status" value="1"/>
</dbReference>
<dbReference type="OrthoDB" id="1732691at2759"/>
<dbReference type="Gene3D" id="3.20.10.10">
    <property type="entry name" value="D-amino Acid Aminotransferase, subunit A, domain 2"/>
    <property type="match status" value="1"/>
</dbReference>
<evidence type="ECO:0000256" key="8">
    <source>
        <dbReference type="ARBA" id="ARBA00023304"/>
    </source>
</evidence>
<proteinExistence type="inferred from homology"/>
<dbReference type="HOGENOM" id="CLU_031922_0_3_1"/>
<evidence type="ECO:0000313" key="12">
    <source>
        <dbReference type="Proteomes" id="UP000015101"/>
    </source>
</evidence>
<dbReference type="Gene3D" id="3.30.470.10">
    <property type="match status" value="1"/>
</dbReference>
<organism evidence="11 12">
    <name type="scientific">Helobdella robusta</name>
    <name type="common">Californian leech</name>
    <dbReference type="NCBI Taxonomy" id="6412"/>
    <lineage>
        <taxon>Eukaryota</taxon>
        <taxon>Metazoa</taxon>
        <taxon>Spiralia</taxon>
        <taxon>Lophotrochozoa</taxon>
        <taxon>Annelida</taxon>
        <taxon>Clitellata</taxon>
        <taxon>Hirudinea</taxon>
        <taxon>Rhynchobdellida</taxon>
        <taxon>Glossiphoniidae</taxon>
        <taxon>Helobdella</taxon>
    </lineage>
</organism>